<dbReference type="AlphaFoldDB" id="A0AAF0GFW7"/>
<gene>
    <name evidence="1" type="ORF">OJY61_24335</name>
</gene>
<name>A0AAF0GFW7_AERCA</name>
<organism evidence="1 2">
    <name type="scientific">Aeromonas caviae</name>
    <name type="common">Aeromonas punctata</name>
    <dbReference type="NCBI Taxonomy" id="648"/>
    <lineage>
        <taxon>Bacteria</taxon>
        <taxon>Pseudomonadati</taxon>
        <taxon>Pseudomonadota</taxon>
        <taxon>Gammaproteobacteria</taxon>
        <taxon>Aeromonadales</taxon>
        <taxon>Aeromonadaceae</taxon>
        <taxon>Aeromonas</taxon>
    </lineage>
</organism>
<dbReference type="Proteomes" id="UP001163285">
    <property type="component" value="Chromosome"/>
</dbReference>
<protein>
    <submittedName>
        <fullName evidence="1">Uncharacterized protein</fullName>
    </submittedName>
</protein>
<dbReference type="EMBL" id="CP110176">
    <property type="protein sequence ID" value="WGC85882.1"/>
    <property type="molecule type" value="Genomic_DNA"/>
</dbReference>
<accession>A0AAF0GFW7</accession>
<reference evidence="1" key="1">
    <citation type="submission" date="2023-04" db="EMBL/GenBank/DDBJ databases">
        <title>Whole Genome Sequence of Multi-drug resistant Aeromonas caviae as a gut pathogen in newborn.</title>
        <authorList>
            <person name="Jadhav S.V."/>
            <person name="Saroj S.D."/>
            <person name="Saha U.B."/>
            <person name="Sen S."/>
            <person name="Kher A."/>
        </authorList>
    </citation>
    <scope>NUCLEOTIDE SEQUENCE</scope>
    <source>
        <strain evidence="1">SVJ23</strain>
    </source>
</reference>
<evidence type="ECO:0000313" key="2">
    <source>
        <dbReference type="Proteomes" id="UP001163285"/>
    </source>
</evidence>
<dbReference type="RefSeq" id="WP_125117476.1">
    <property type="nucleotide sequence ID" value="NZ_AP019195.1"/>
</dbReference>
<proteinExistence type="predicted"/>
<sequence>MARHVEGLSVMDVKIIQSLQDGASNKEAALDAGVRPTSDIKTPVKRAKAKLKKSRFSEAIRTQTKEARGVIIMGEKLRPFTPELEQFANISEPHLCFYEHLLSQGWELDKDGTLFNPKDREGSKK</sequence>
<evidence type="ECO:0000313" key="1">
    <source>
        <dbReference type="EMBL" id="WGC85882.1"/>
    </source>
</evidence>